<dbReference type="OMA" id="EYNYFNM"/>
<dbReference type="InterPro" id="IPR040168">
    <property type="entry name" value="Not2/3/5"/>
</dbReference>
<reference evidence="6 7" key="1">
    <citation type="journal article" date="2007" name="Nature">
        <title>Evolution of genes and genomes on the Drosophila phylogeny.</title>
        <authorList>
            <consortium name="Drosophila 12 Genomes Consortium"/>
            <person name="Clark A.G."/>
            <person name="Eisen M.B."/>
            <person name="Smith D.R."/>
            <person name="Bergman C.M."/>
            <person name="Oliver B."/>
            <person name="Markow T.A."/>
            <person name="Kaufman T.C."/>
            <person name="Kellis M."/>
            <person name="Gelbart W."/>
            <person name="Iyer V.N."/>
            <person name="Pollard D.A."/>
            <person name="Sackton T.B."/>
            <person name="Larracuente A.M."/>
            <person name="Singh N.D."/>
            <person name="Abad J.P."/>
            <person name="Abt D.N."/>
            <person name="Adryan B."/>
            <person name="Aguade M."/>
            <person name="Akashi H."/>
            <person name="Anderson W.W."/>
            <person name="Aquadro C.F."/>
            <person name="Ardell D.H."/>
            <person name="Arguello R."/>
            <person name="Artieri C.G."/>
            <person name="Barbash D.A."/>
            <person name="Barker D."/>
            <person name="Barsanti P."/>
            <person name="Batterham P."/>
            <person name="Batzoglou S."/>
            <person name="Begun D."/>
            <person name="Bhutkar A."/>
            <person name="Blanco E."/>
            <person name="Bosak S.A."/>
            <person name="Bradley R.K."/>
            <person name="Brand A.D."/>
            <person name="Brent M.R."/>
            <person name="Brooks A.N."/>
            <person name="Brown R.H."/>
            <person name="Butlin R.K."/>
            <person name="Caggese C."/>
            <person name="Calvi B.R."/>
            <person name="Bernardo de Carvalho A."/>
            <person name="Caspi A."/>
            <person name="Castrezana S."/>
            <person name="Celniker S.E."/>
            <person name="Chang J.L."/>
            <person name="Chapple C."/>
            <person name="Chatterji S."/>
            <person name="Chinwalla A."/>
            <person name="Civetta A."/>
            <person name="Clifton S.W."/>
            <person name="Comeron J.M."/>
            <person name="Costello J.C."/>
            <person name="Coyne J.A."/>
            <person name="Daub J."/>
            <person name="David R.G."/>
            <person name="Delcher A.L."/>
            <person name="Delehaunty K."/>
            <person name="Do C.B."/>
            <person name="Ebling H."/>
            <person name="Edwards K."/>
            <person name="Eickbush T."/>
            <person name="Evans J.D."/>
            <person name="Filipski A."/>
            <person name="Findeiss S."/>
            <person name="Freyhult E."/>
            <person name="Fulton L."/>
            <person name="Fulton R."/>
            <person name="Garcia A.C."/>
            <person name="Gardiner A."/>
            <person name="Garfield D.A."/>
            <person name="Garvin B.E."/>
            <person name="Gibson G."/>
            <person name="Gilbert D."/>
            <person name="Gnerre S."/>
            <person name="Godfrey J."/>
            <person name="Good R."/>
            <person name="Gotea V."/>
            <person name="Gravely B."/>
            <person name="Greenberg A.J."/>
            <person name="Griffiths-Jones S."/>
            <person name="Gross S."/>
            <person name="Guigo R."/>
            <person name="Gustafson E.A."/>
            <person name="Haerty W."/>
            <person name="Hahn M.W."/>
            <person name="Halligan D.L."/>
            <person name="Halpern A.L."/>
            <person name="Halter G.M."/>
            <person name="Han M.V."/>
            <person name="Heger A."/>
            <person name="Hillier L."/>
            <person name="Hinrichs A.S."/>
            <person name="Holmes I."/>
            <person name="Hoskins R.A."/>
            <person name="Hubisz M.J."/>
            <person name="Hultmark D."/>
            <person name="Huntley M.A."/>
            <person name="Jaffe D.B."/>
            <person name="Jagadeeshan S."/>
            <person name="Jeck W.R."/>
            <person name="Johnson J."/>
            <person name="Jones C.D."/>
            <person name="Jordan W.C."/>
            <person name="Karpen G.H."/>
            <person name="Kataoka E."/>
            <person name="Keightley P.D."/>
            <person name="Kheradpour P."/>
            <person name="Kirkness E.F."/>
            <person name="Koerich L.B."/>
            <person name="Kristiansen K."/>
            <person name="Kudrna D."/>
            <person name="Kulathinal R.J."/>
            <person name="Kumar S."/>
            <person name="Kwok R."/>
            <person name="Lander E."/>
            <person name="Langley C.H."/>
            <person name="Lapoint R."/>
            <person name="Lazzaro B.P."/>
            <person name="Lee S.J."/>
            <person name="Levesque L."/>
            <person name="Li R."/>
            <person name="Lin C.F."/>
            <person name="Lin M.F."/>
            <person name="Lindblad-Toh K."/>
            <person name="Llopart A."/>
            <person name="Long M."/>
            <person name="Low L."/>
            <person name="Lozovsky E."/>
            <person name="Lu J."/>
            <person name="Luo M."/>
            <person name="Machado C.A."/>
            <person name="Makalowski W."/>
            <person name="Marzo M."/>
            <person name="Matsuda M."/>
            <person name="Matzkin L."/>
            <person name="McAllister B."/>
            <person name="McBride C.S."/>
            <person name="McKernan B."/>
            <person name="McKernan K."/>
            <person name="Mendez-Lago M."/>
            <person name="Minx P."/>
            <person name="Mollenhauer M.U."/>
            <person name="Montooth K."/>
            <person name="Mount S.M."/>
            <person name="Mu X."/>
            <person name="Myers E."/>
            <person name="Negre B."/>
            <person name="Newfeld S."/>
            <person name="Nielsen R."/>
            <person name="Noor M.A."/>
            <person name="O'Grady P."/>
            <person name="Pachter L."/>
            <person name="Papaceit M."/>
            <person name="Parisi M.J."/>
            <person name="Parisi M."/>
            <person name="Parts L."/>
            <person name="Pedersen J.S."/>
            <person name="Pesole G."/>
            <person name="Phillippy A.M."/>
            <person name="Ponting C.P."/>
            <person name="Pop M."/>
            <person name="Porcelli D."/>
            <person name="Powell J.R."/>
            <person name="Prohaska S."/>
            <person name="Pruitt K."/>
            <person name="Puig M."/>
            <person name="Quesneville H."/>
            <person name="Ram K.R."/>
            <person name="Rand D."/>
            <person name="Rasmussen M.D."/>
            <person name="Reed L.K."/>
            <person name="Reenan R."/>
            <person name="Reily A."/>
            <person name="Remington K.A."/>
            <person name="Rieger T.T."/>
            <person name="Ritchie M.G."/>
            <person name="Robin C."/>
            <person name="Rogers Y.H."/>
            <person name="Rohde C."/>
            <person name="Rozas J."/>
            <person name="Rubenfield M.J."/>
            <person name="Ruiz A."/>
            <person name="Russo S."/>
            <person name="Salzberg S.L."/>
            <person name="Sanchez-Gracia A."/>
            <person name="Saranga D.J."/>
            <person name="Sato H."/>
            <person name="Schaeffer S.W."/>
            <person name="Schatz M.C."/>
            <person name="Schlenke T."/>
            <person name="Schwartz R."/>
            <person name="Segarra C."/>
            <person name="Singh R.S."/>
            <person name="Sirot L."/>
            <person name="Sirota M."/>
            <person name="Sisneros N.B."/>
            <person name="Smith C.D."/>
            <person name="Smith T.F."/>
            <person name="Spieth J."/>
            <person name="Stage D.E."/>
            <person name="Stark A."/>
            <person name="Stephan W."/>
            <person name="Strausberg R.L."/>
            <person name="Strempel S."/>
            <person name="Sturgill D."/>
            <person name="Sutton G."/>
            <person name="Sutton G.G."/>
            <person name="Tao W."/>
            <person name="Teichmann S."/>
            <person name="Tobari Y.N."/>
            <person name="Tomimura Y."/>
            <person name="Tsolas J.M."/>
            <person name="Valente V.L."/>
            <person name="Venter E."/>
            <person name="Venter J.C."/>
            <person name="Vicario S."/>
            <person name="Vieira F.G."/>
            <person name="Vilella A.J."/>
            <person name="Villasante A."/>
            <person name="Walenz B."/>
            <person name="Wang J."/>
            <person name="Wasserman M."/>
            <person name="Watts T."/>
            <person name="Wilson D."/>
            <person name="Wilson R.K."/>
            <person name="Wing R.A."/>
            <person name="Wolfner M.F."/>
            <person name="Wong A."/>
            <person name="Wong G.K."/>
            <person name="Wu C.I."/>
            <person name="Wu G."/>
            <person name="Yamamoto D."/>
            <person name="Yang H.P."/>
            <person name="Yang S.P."/>
            <person name="Yorke J.A."/>
            <person name="Yoshida K."/>
            <person name="Zdobnov E."/>
            <person name="Zhang P."/>
            <person name="Zhang Y."/>
            <person name="Zimin A.V."/>
            <person name="Baldwin J."/>
            <person name="Abdouelleil A."/>
            <person name="Abdulkadir J."/>
            <person name="Abebe A."/>
            <person name="Abera B."/>
            <person name="Abreu J."/>
            <person name="Acer S.C."/>
            <person name="Aftuck L."/>
            <person name="Alexander A."/>
            <person name="An P."/>
            <person name="Anderson E."/>
            <person name="Anderson S."/>
            <person name="Arachi H."/>
            <person name="Azer M."/>
            <person name="Bachantsang P."/>
            <person name="Barry A."/>
            <person name="Bayul T."/>
            <person name="Berlin A."/>
            <person name="Bessette D."/>
            <person name="Bloom T."/>
            <person name="Blye J."/>
            <person name="Boguslavskiy L."/>
            <person name="Bonnet C."/>
            <person name="Boukhgalter B."/>
            <person name="Bourzgui I."/>
            <person name="Brown A."/>
            <person name="Cahill P."/>
            <person name="Channer S."/>
            <person name="Cheshatsang Y."/>
            <person name="Chuda L."/>
            <person name="Citroen M."/>
            <person name="Collymore A."/>
            <person name="Cooke P."/>
            <person name="Costello M."/>
            <person name="D'Aco K."/>
            <person name="Daza R."/>
            <person name="De Haan G."/>
            <person name="DeGray S."/>
            <person name="DeMaso C."/>
            <person name="Dhargay N."/>
            <person name="Dooley K."/>
            <person name="Dooley E."/>
            <person name="Doricent M."/>
            <person name="Dorje P."/>
            <person name="Dorjee K."/>
            <person name="Dupes A."/>
            <person name="Elong R."/>
            <person name="Falk J."/>
            <person name="Farina A."/>
            <person name="Faro S."/>
            <person name="Ferguson D."/>
            <person name="Fisher S."/>
            <person name="Foley C.D."/>
            <person name="Franke A."/>
            <person name="Friedrich D."/>
            <person name="Gadbois L."/>
            <person name="Gearin G."/>
            <person name="Gearin C.R."/>
            <person name="Giannoukos G."/>
            <person name="Goode T."/>
            <person name="Graham J."/>
            <person name="Grandbois E."/>
            <person name="Grewal S."/>
            <person name="Gyaltsen K."/>
            <person name="Hafez N."/>
            <person name="Hagos B."/>
            <person name="Hall J."/>
            <person name="Henson C."/>
            <person name="Hollinger A."/>
            <person name="Honan T."/>
            <person name="Huard M.D."/>
            <person name="Hughes L."/>
            <person name="Hurhula B."/>
            <person name="Husby M.E."/>
            <person name="Kamat A."/>
            <person name="Kanga B."/>
            <person name="Kashin S."/>
            <person name="Khazanovich D."/>
            <person name="Kisner P."/>
            <person name="Lance K."/>
            <person name="Lara M."/>
            <person name="Lee W."/>
            <person name="Lennon N."/>
            <person name="Letendre F."/>
            <person name="LeVine R."/>
            <person name="Lipovsky A."/>
            <person name="Liu X."/>
            <person name="Liu J."/>
            <person name="Liu S."/>
            <person name="Lokyitsang T."/>
            <person name="Lokyitsang Y."/>
            <person name="Lubonja R."/>
            <person name="Lui A."/>
            <person name="MacDonald P."/>
            <person name="Magnisalis V."/>
            <person name="Maru K."/>
            <person name="Matthews C."/>
            <person name="McCusker W."/>
            <person name="McDonough S."/>
            <person name="Mehta T."/>
            <person name="Meldrim J."/>
            <person name="Meneus L."/>
            <person name="Mihai O."/>
            <person name="Mihalev A."/>
            <person name="Mihova T."/>
            <person name="Mittelman R."/>
            <person name="Mlenga V."/>
            <person name="Montmayeur A."/>
            <person name="Mulrain L."/>
            <person name="Navidi A."/>
            <person name="Naylor J."/>
            <person name="Negash T."/>
            <person name="Nguyen T."/>
            <person name="Nguyen N."/>
            <person name="Nicol R."/>
            <person name="Norbu C."/>
            <person name="Norbu N."/>
            <person name="Novod N."/>
            <person name="O'Neill B."/>
            <person name="Osman S."/>
            <person name="Markiewicz E."/>
            <person name="Oyono O.L."/>
            <person name="Patti C."/>
            <person name="Phunkhang P."/>
            <person name="Pierre F."/>
            <person name="Priest M."/>
            <person name="Raghuraman S."/>
            <person name="Rege F."/>
            <person name="Reyes R."/>
            <person name="Rise C."/>
            <person name="Rogov P."/>
            <person name="Ross K."/>
            <person name="Ryan E."/>
            <person name="Settipalli S."/>
            <person name="Shea T."/>
            <person name="Sherpa N."/>
            <person name="Shi L."/>
            <person name="Shih D."/>
            <person name="Sparrow T."/>
            <person name="Spaulding J."/>
            <person name="Stalker J."/>
            <person name="Stange-Thomann N."/>
            <person name="Stavropoulos S."/>
            <person name="Stone C."/>
            <person name="Strader C."/>
            <person name="Tesfaye S."/>
            <person name="Thomson T."/>
            <person name="Thoulutsang Y."/>
            <person name="Thoulutsang D."/>
            <person name="Topham K."/>
            <person name="Topping I."/>
            <person name="Tsamla T."/>
            <person name="Vassiliev H."/>
            <person name="Vo A."/>
            <person name="Wangchuk T."/>
            <person name="Wangdi T."/>
            <person name="Weiand M."/>
            <person name="Wilkinson J."/>
            <person name="Wilson A."/>
            <person name="Yadav S."/>
            <person name="Young G."/>
            <person name="Yu Q."/>
            <person name="Zembek L."/>
            <person name="Zhong D."/>
            <person name="Zimmer A."/>
            <person name="Zwirko Z."/>
            <person name="Jaffe D.B."/>
            <person name="Alvarez P."/>
            <person name="Brockman W."/>
            <person name="Butler J."/>
            <person name="Chin C."/>
            <person name="Gnerre S."/>
            <person name="Grabherr M."/>
            <person name="Kleber M."/>
            <person name="Mauceli E."/>
            <person name="MacCallum I."/>
        </authorList>
    </citation>
    <scope>NUCLEOTIDE SEQUENCE [LARGE SCALE GENOMIC DNA]</scope>
    <source>
        <strain evidence="7">Tucson 15287-2541.00</strain>
    </source>
</reference>
<evidence type="ECO:0000259" key="5">
    <source>
        <dbReference type="Pfam" id="PF04153"/>
    </source>
</evidence>
<keyword evidence="7" id="KW-1185">Reference proteome</keyword>
<keyword evidence="3" id="KW-0804">Transcription</keyword>
<proteinExistence type="inferred from homology"/>
<evidence type="ECO:0000313" key="6">
    <source>
        <dbReference type="EMBL" id="EDV99263.1"/>
    </source>
</evidence>
<feature type="chain" id="PRO_5002809764" evidence="4">
    <location>
        <begin position="22"/>
        <end position="409"/>
    </location>
</feature>
<dbReference type="GO" id="GO:0030015">
    <property type="term" value="C:CCR4-NOT core complex"/>
    <property type="evidence" value="ECO:0007669"/>
    <property type="project" value="InterPro"/>
</dbReference>
<gene>
    <name evidence="6" type="primary">Dgri\GH13753</name>
    <name evidence="6" type="ORF">Dgri_GH13753</name>
</gene>
<feature type="domain" description="NOT2/NOT3/NOT5 C-terminal" evidence="5">
    <location>
        <begin position="269"/>
        <end position="389"/>
    </location>
</feature>
<keyword evidence="2" id="KW-0805">Transcription regulation</keyword>
<comment type="similarity">
    <text evidence="1">Belongs to the CNOT2/3/5 family.</text>
</comment>
<dbReference type="Gene3D" id="2.30.30.1020">
    <property type="entry name" value="CCR4-NOT complex subunit 2/3/5, C-terminal domain"/>
    <property type="match status" value="1"/>
</dbReference>
<dbReference type="EMBL" id="CH916372">
    <property type="protein sequence ID" value="EDV99263.1"/>
    <property type="molecule type" value="Genomic_DNA"/>
</dbReference>
<dbReference type="AlphaFoldDB" id="B4JQT3"/>
<dbReference type="STRING" id="7222.B4JQT3"/>
<evidence type="ECO:0000256" key="4">
    <source>
        <dbReference type="SAM" id="SignalP"/>
    </source>
</evidence>
<sequence>MNSHNAKAIAAAVAIAAATAAASTDPEKESESKQSLTALVLYVDVATKMPNTENTPSPPPDFTLLREDFPALPGVEDDLSTAPESTDWPAIISDDDPEQVEQAVSVPKADPVNLQGNGNSQSGKHEALKTKPFAVARVAATTEVYSPGCNESEPNFIGEWERAGNKPRKSNIGPPPGYEKFKFYGRLKTNRIGLPLGGVTFDVTPPLINKDMPPQVNTSIEGAYGLVELARNLEAAQHNRQLLSQFFGHDTMNLNVNANCWLNQLHAGFAGPLQGGRCAPHEINSSVPHYYYRTDGKQLPQPKIDQMQVELLFFFFYSYPGDMMQMLAAAELAERGWRFHIYERLWLRRQPDNPHYVMNGYQESGEFNYFNMVHWQIMARHFDLKSEDLEPTITKAELRKNYGYHPQMR</sequence>
<dbReference type="PhylomeDB" id="B4JQT3"/>
<evidence type="ECO:0000313" key="7">
    <source>
        <dbReference type="Proteomes" id="UP000001070"/>
    </source>
</evidence>
<keyword evidence="4" id="KW-0732">Signal</keyword>
<dbReference type="FunCoup" id="B4JQT3">
    <property type="interactions" value="53"/>
</dbReference>
<dbReference type="InterPro" id="IPR038635">
    <property type="entry name" value="CCR4-NOT_su2/3/5_C_sf"/>
</dbReference>
<evidence type="ECO:0000256" key="1">
    <source>
        <dbReference type="ARBA" id="ARBA00007682"/>
    </source>
</evidence>
<dbReference type="InterPro" id="IPR007282">
    <property type="entry name" value="NOT2/3/5_C"/>
</dbReference>
<accession>B4JQT3</accession>
<dbReference type="Pfam" id="PF04153">
    <property type="entry name" value="NOT2_3_5_C"/>
    <property type="match status" value="1"/>
</dbReference>
<dbReference type="HOGENOM" id="CLU_567746_0_0_1"/>
<dbReference type="InParanoid" id="B4JQT3"/>
<feature type="signal peptide" evidence="4">
    <location>
        <begin position="1"/>
        <end position="21"/>
    </location>
</feature>
<dbReference type="PANTHER" id="PTHR23326">
    <property type="entry name" value="CCR4 NOT-RELATED"/>
    <property type="match status" value="1"/>
</dbReference>
<dbReference type="GO" id="GO:2000036">
    <property type="term" value="P:regulation of stem cell population maintenance"/>
    <property type="evidence" value="ECO:0007669"/>
    <property type="project" value="UniProtKB-ARBA"/>
</dbReference>
<name>B4JQT3_DROGR</name>
<evidence type="ECO:0000256" key="2">
    <source>
        <dbReference type="ARBA" id="ARBA00023015"/>
    </source>
</evidence>
<organism evidence="7">
    <name type="scientific">Drosophila grimshawi</name>
    <name type="common">Hawaiian fruit fly</name>
    <name type="synonym">Idiomyia grimshawi</name>
    <dbReference type="NCBI Taxonomy" id="7222"/>
    <lineage>
        <taxon>Eukaryota</taxon>
        <taxon>Metazoa</taxon>
        <taxon>Ecdysozoa</taxon>
        <taxon>Arthropoda</taxon>
        <taxon>Hexapoda</taxon>
        <taxon>Insecta</taxon>
        <taxon>Pterygota</taxon>
        <taxon>Neoptera</taxon>
        <taxon>Endopterygota</taxon>
        <taxon>Diptera</taxon>
        <taxon>Brachycera</taxon>
        <taxon>Muscomorpha</taxon>
        <taxon>Ephydroidea</taxon>
        <taxon>Drosophilidae</taxon>
        <taxon>Drosophila</taxon>
        <taxon>Hawaiian Drosophila</taxon>
    </lineage>
</organism>
<dbReference type="GO" id="GO:0006355">
    <property type="term" value="P:regulation of DNA-templated transcription"/>
    <property type="evidence" value="ECO:0007669"/>
    <property type="project" value="InterPro"/>
</dbReference>
<dbReference type="Proteomes" id="UP000001070">
    <property type="component" value="Unassembled WGS sequence"/>
</dbReference>
<dbReference type="OrthoDB" id="25391at2759"/>
<evidence type="ECO:0000256" key="3">
    <source>
        <dbReference type="ARBA" id="ARBA00023163"/>
    </source>
</evidence>
<protein>
    <submittedName>
        <fullName evidence="6">GH13753</fullName>
    </submittedName>
</protein>
<dbReference type="eggNOG" id="KOG2151">
    <property type="taxonomic scope" value="Eukaryota"/>
</dbReference>
<dbReference type="KEGG" id="dgr:6566930"/>